<name>A0A1J1I3Q4_9DIPT</name>
<dbReference type="EMBL" id="CVRI01000037">
    <property type="protein sequence ID" value="CRK93494.1"/>
    <property type="molecule type" value="Genomic_DNA"/>
</dbReference>
<dbReference type="InterPro" id="IPR006621">
    <property type="entry name" value="Nose-resist-to-fluoxetine_N"/>
</dbReference>
<dbReference type="PANTHER" id="PTHR11161:SF0">
    <property type="entry name" value="O-ACYLTRANSFERASE LIKE PROTEIN"/>
    <property type="match status" value="1"/>
</dbReference>
<dbReference type="InterPro" id="IPR002656">
    <property type="entry name" value="Acyl_transf_3_dom"/>
</dbReference>
<organism evidence="4 5">
    <name type="scientific">Clunio marinus</name>
    <dbReference type="NCBI Taxonomy" id="568069"/>
    <lineage>
        <taxon>Eukaryota</taxon>
        <taxon>Metazoa</taxon>
        <taxon>Ecdysozoa</taxon>
        <taxon>Arthropoda</taxon>
        <taxon>Hexapoda</taxon>
        <taxon>Insecta</taxon>
        <taxon>Pterygota</taxon>
        <taxon>Neoptera</taxon>
        <taxon>Endopterygota</taxon>
        <taxon>Diptera</taxon>
        <taxon>Nematocera</taxon>
        <taxon>Chironomoidea</taxon>
        <taxon>Chironomidae</taxon>
        <taxon>Clunio</taxon>
    </lineage>
</organism>
<evidence type="ECO:0000313" key="5">
    <source>
        <dbReference type="Proteomes" id="UP000183832"/>
    </source>
</evidence>
<feature type="transmembrane region" description="Helical" evidence="1">
    <location>
        <begin position="185"/>
        <end position="211"/>
    </location>
</feature>
<sequence length="553" mass="64338">MLERIVLVAVLLFYFKFAHISCFVNNINQLKAVKLTVESESDQKCQNELNEFINALDSRDEWAVTMFDTWAKIPSGLLQNNFQNIGHFTACVKFRKNLKDFDTLQGQHCMISFNAKTDSNVSAGDNLFDWNEVGDLFRKHQLSMNHGICLPASCSVKKVAEFSNQILSHADMVVINTTCKTNDSLSLTVVDIVAIIIFSIFGLLLIASTLYDIRQRSQKKEPHELFIAFSMYTNGERLFDMTESKSRHSIDCLNGLRAVSLLWIIVGHRTFNQLAVSYMNGKDFGQFMATIPSVFLAIFHIWVDTFFVMGGLLVTISFLNALDKKTVNIGRMYLHRYLRYTPVLAALILFTVSLMKFMAFGPLFDFEKNEPHCRTYWYWALLHVQNYAVANEQCLDFSWYLSVDFQMYIISPLLIYPIWKWGWKKCFWIFPFLIFLNQWCVFATVLKYELTPMVWDNNGSGGIIRWFLSLKQWKPIGRMGLSIYLTHRIYEMISILPQKQTLHFDFITVMHMFWGEVLITLAIASFLYLTFEAPFLLVESYIYERFFKKNSTS</sequence>
<feature type="transmembrane region" description="Helical" evidence="1">
    <location>
        <begin position="291"/>
        <end position="319"/>
    </location>
</feature>
<dbReference type="PANTHER" id="PTHR11161">
    <property type="entry name" value="O-ACYLTRANSFERASE"/>
    <property type="match status" value="1"/>
</dbReference>
<proteinExistence type="predicted"/>
<dbReference type="Pfam" id="PF01757">
    <property type="entry name" value="Acyl_transf_3"/>
    <property type="match status" value="1"/>
</dbReference>
<dbReference type="Pfam" id="PF20146">
    <property type="entry name" value="NRF"/>
    <property type="match status" value="1"/>
</dbReference>
<dbReference type="SMART" id="SM00703">
    <property type="entry name" value="NRF"/>
    <property type="match status" value="1"/>
</dbReference>
<gene>
    <name evidence="4" type="ORF">CLUMA_CG007030</name>
</gene>
<keyword evidence="5" id="KW-1185">Reference proteome</keyword>
<dbReference type="Proteomes" id="UP000183832">
    <property type="component" value="Unassembled WGS sequence"/>
</dbReference>
<evidence type="ECO:0000313" key="4">
    <source>
        <dbReference type="EMBL" id="CRK93494.1"/>
    </source>
</evidence>
<feature type="signal peptide" evidence="2">
    <location>
        <begin position="1"/>
        <end position="20"/>
    </location>
</feature>
<accession>A0A1J1I3Q4</accession>
<feature type="transmembrane region" description="Helical" evidence="1">
    <location>
        <begin position="426"/>
        <end position="446"/>
    </location>
</feature>
<dbReference type="OrthoDB" id="118951at2759"/>
<feature type="transmembrane region" description="Helical" evidence="1">
    <location>
        <begin position="340"/>
        <end position="360"/>
    </location>
</feature>
<feature type="transmembrane region" description="Helical" evidence="1">
    <location>
        <begin position="517"/>
        <end position="538"/>
    </location>
</feature>
<protein>
    <submittedName>
        <fullName evidence="4">CLUMA_CG007030, isoform A</fullName>
    </submittedName>
</protein>
<evidence type="ECO:0000256" key="2">
    <source>
        <dbReference type="SAM" id="SignalP"/>
    </source>
</evidence>
<keyword evidence="1" id="KW-0812">Transmembrane</keyword>
<feature type="domain" description="Nose resistant-to-fluoxetine protein N-terminal" evidence="3">
    <location>
        <begin position="42"/>
        <end position="181"/>
    </location>
</feature>
<dbReference type="InterPro" id="IPR052728">
    <property type="entry name" value="O2_lipid_transport_reg"/>
</dbReference>
<keyword evidence="1" id="KW-1133">Transmembrane helix</keyword>
<feature type="chain" id="PRO_5013380423" evidence="2">
    <location>
        <begin position="21"/>
        <end position="553"/>
    </location>
</feature>
<evidence type="ECO:0000256" key="1">
    <source>
        <dbReference type="SAM" id="Phobius"/>
    </source>
</evidence>
<reference evidence="4 5" key="1">
    <citation type="submission" date="2015-04" db="EMBL/GenBank/DDBJ databases">
        <authorList>
            <person name="Syromyatnikov M.Y."/>
            <person name="Popov V.N."/>
        </authorList>
    </citation>
    <scope>NUCLEOTIDE SEQUENCE [LARGE SCALE GENOMIC DNA]</scope>
</reference>
<evidence type="ECO:0000259" key="3">
    <source>
        <dbReference type="SMART" id="SM00703"/>
    </source>
</evidence>
<dbReference type="GO" id="GO:0016747">
    <property type="term" value="F:acyltransferase activity, transferring groups other than amino-acyl groups"/>
    <property type="evidence" value="ECO:0007669"/>
    <property type="project" value="InterPro"/>
</dbReference>
<dbReference type="AlphaFoldDB" id="A0A1J1I3Q4"/>
<keyword evidence="2" id="KW-0732">Signal</keyword>
<keyword evidence="1" id="KW-0472">Membrane</keyword>
<feature type="transmembrane region" description="Helical" evidence="1">
    <location>
        <begin position="397"/>
        <end position="419"/>
    </location>
</feature>